<gene>
    <name evidence="1" type="ORF">TSAR_013332</name>
</gene>
<protein>
    <submittedName>
        <fullName evidence="1">Uncharacterized protein</fullName>
    </submittedName>
</protein>
<sequence length="29" mass="3310">MALICIQRALWCMLCQETDLTRSQGVGRI</sequence>
<evidence type="ECO:0000313" key="2">
    <source>
        <dbReference type="Proteomes" id="UP000215335"/>
    </source>
</evidence>
<comment type="caution">
    <text evidence="1">The sequence shown here is derived from an EMBL/GenBank/DDBJ whole genome shotgun (WGS) entry which is preliminary data.</text>
</comment>
<keyword evidence="2" id="KW-1185">Reference proteome</keyword>
<accession>A0A232EQU8</accession>
<name>A0A232EQU8_9HYME</name>
<proteinExistence type="predicted"/>
<dbReference type="Proteomes" id="UP000215335">
    <property type="component" value="Unassembled WGS sequence"/>
</dbReference>
<dbReference type="EMBL" id="NNAY01002708">
    <property type="protein sequence ID" value="OXU20730.1"/>
    <property type="molecule type" value="Genomic_DNA"/>
</dbReference>
<reference evidence="1 2" key="1">
    <citation type="journal article" date="2017" name="Curr. Biol.">
        <title>The Evolution of Venom by Co-option of Single-Copy Genes.</title>
        <authorList>
            <person name="Martinson E.O."/>
            <person name="Mrinalini"/>
            <person name="Kelkar Y.D."/>
            <person name="Chang C.H."/>
            <person name="Werren J.H."/>
        </authorList>
    </citation>
    <scope>NUCLEOTIDE SEQUENCE [LARGE SCALE GENOMIC DNA]</scope>
    <source>
        <strain evidence="1 2">Alberta</strain>
        <tissue evidence="1">Whole body</tissue>
    </source>
</reference>
<evidence type="ECO:0000313" key="1">
    <source>
        <dbReference type="EMBL" id="OXU20730.1"/>
    </source>
</evidence>
<dbReference type="AlphaFoldDB" id="A0A232EQU8"/>
<organism evidence="1 2">
    <name type="scientific">Trichomalopsis sarcophagae</name>
    <dbReference type="NCBI Taxonomy" id="543379"/>
    <lineage>
        <taxon>Eukaryota</taxon>
        <taxon>Metazoa</taxon>
        <taxon>Ecdysozoa</taxon>
        <taxon>Arthropoda</taxon>
        <taxon>Hexapoda</taxon>
        <taxon>Insecta</taxon>
        <taxon>Pterygota</taxon>
        <taxon>Neoptera</taxon>
        <taxon>Endopterygota</taxon>
        <taxon>Hymenoptera</taxon>
        <taxon>Apocrita</taxon>
        <taxon>Proctotrupomorpha</taxon>
        <taxon>Chalcidoidea</taxon>
        <taxon>Pteromalidae</taxon>
        <taxon>Pteromalinae</taxon>
        <taxon>Trichomalopsis</taxon>
    </lineage>
</organism>